<sequence>MPAQSETPPIQTAHDDPHLIHRQGWLRASMMGANDGILSTAALIIGVGTGGLGADGVVIAGIASAVAGAMSMAAGEYVSVASQSDLEKADIDREREALRTNPKGELVELQSIYEARGLEPDLAHEVAQALTKKDALGSHIRDELGLDETLRAHPVQAAGASASAFALGSLPPILVAAFVPYDYLLLAVGLVTIIALATLGALGAHAGRAARGKAAGRVVLWGVLAMGVSAAVGALVGAVL</sequence>
<dbReference type="EMBL" id="CYRX01000033">
    <property type="protein sequence ID" value="CUH61778.1"/>
    <property type="molecule type" value="Genomic_DNA"/>
</dbReference>
<keyword evidence="4 5" id="KW-0472">Membrane</keyword>
<evidence type="ECO:0000256" key="3">
    <source>
        <dbReference type="ARBA" id="ARBA00022989"/>
    </source>
</evidence>
<gene>
    <name evidence="6" type="ORF">THS5294_03090</name>
</gene>
<organism evidence="6 7">
    <name type="scientific">Thalassobacter stenotrophicus</name>
    <dbReference type="NCBI Taxonomy" id="266809"/>
    <lineage>
        <taxon>Bacteria</taxon>
        <taxon>Pseudomonadati</taxon>
        <taxon>Pseudomonadota</taxon>
        <taxon>Alphaproteobacteria</taxon>
        <taxon>Rhodobacterales</taxon>
        <taxon>Roseobacteraceae</taxon>
        <taxon>Thalassobacter</taxon>
    </lineage>
</organism>
<dbReference type="GO" id="GO:0030026">
    <property type="term" value="P:intracellular manganese ion homeostasis"/>
    <property type="evidence" value="ECO:0007669"/>
    <property type="project" value="InterPro"/>
</dbReference>
<accession>A0A0N7LTV8</accession>
<dbReference type="InterPro" id="IPR008217">
    <property type="entry name" value="Ccc1_fam"/>
</dbReference>
<comment type="subcellular location">
    <subcellularLocation>
        <location evidence="1">Endomembrane system</location>
        <topology evidence="1">Multi-pass membrane protein</topology>
    </subcellularLocation>
</comment>
<feature type="transmembrane region" description="Helical" evidence="5">
    <location>
        <begin position="184"/>
        <end position="206"/>
    </location>
</feature>
<evidence type="ECO:0000256" key="4">
    <source>
        <dbReference type="ARBA" id="ARBA00023136"/>
    </source>
</evidence>
<evidence type="ECO:0000256" key="1">
    <source>
        <dbReference type="ARBA" id="ARBA00004127"/>
    </source>
</evidence>
<reference evidence="6 7" key="1">
    <citation type="submission" date="2015-09" db="EMBL/GenBank/DDBJ databases">
        <authorList>
            <consortium name="Swine Surveillance"/>
        </authorList>
    </citation>
    <scope>NUCLEOTIDE SEQUENCE [LARGE SCALE GENOMIC DNA]</scope>
    <source>
        <strain evidence="6 7">CECT 5294</strain>
    </source>
</reference>
<evidence type="ECO:0000256" key="2">
    <source>
        <dbReference type="ARBA" id="ARBA00022692"/>
    </source>
</evidence>
<evidence type="ECO:0000313" key="6">
    <source>
        <dbReference type="EMBL" id="CUH61778.1"/>
    </source>
</evidence>
<keyword evidence="2 5" id="KW-0812">Transmembrane</keyword>
<evidence type="ECO:0000256" key="5">
    <source>
        <dbReference type="SAM" id="Phobius"/>
    </source>
</evidence>
<feature type="transmembrane region" description="Helical" evidence="5">
    <location>
        <begin position="218"/>
        <end position="239"/>
    </location>
</feature>
<dbReference type="RefSeq" id="WP_058124407.1">
    <property type="nucleotide sequence ID" value="NZ_CP107618.1"/>
</dbReference>
<dbReference type="eggNOG" id="COG1814">
    <property type="taxonomic scope" value="Bacteria"/>
</dbReference>
<dbReference type="Proteomes" id="UP000051298">
    <property type="component" value="Unassembled WGS sequence"/>
</dbReference>
<keyword evidence="3 5" id="KW-1133">Transmembrane helix</keyword>
<name>A0A0N7LTV8_9RHOB</name>
<dbReference type="PANTHER" id="PTHR31851">
    <property type="entry name" value="FE(2+)/MN(2+) TRANSPORTER PCL1"/>
    <property type="match status" value="1"/>
</dbReference>
<feature type="transmembrane region" description="Helical" evidence="5">
    <location>
        <begin position="157"/>
        <end position="178"/>
    </location>
</feature>
<dbReference type="Pfam" id="PF01988">
    <property type="entry name" value="VIT1"/>
    <property type="match status" value="1"/>
</dbReference>
<proteinExistence type="predicted"/>
<protein>
    <submittedName>
        <fullName evidence="6">VIT family protein</fullName>
    </submittedName>
</protein>
<dbReference type="AlphaFoldDB" id="A0A0N7LTV8"/>
<dbReference type="GO" id="GO:0005384">
    <property type="term" value="F:manganese ion transmembrane transporter activity"/>
    <property type="evidence" value="ECO:0007669"/>
    <property type="project" value="InterPro"/>
</dbReference>
<dbReference type="GO" id="GO:0012505">
    <property type="term" value="C:endomembrane system"/>
    <property type="evidence" value="ECO:0007669"/>
    <property type="project" value="UniProtKB-SubCell"/>
</dbReference>
<dbReference type="STRING" id="266809.PM03_00855"/>
<dbReference type="CDD" id="cd02432">
    <property type="entry name" value="Nodulin-21_like_1"/>
    <property type="match status" value="1"/>
</dbReference>
<evidence type="ECO:0000313" key="7">
    <source>
        <dbReference type="Proteomes" id="UP000051298"/>
    </source>
</evidence>